<dbReference type="EC" id="2.3.1.-" evidence="4"/>
<evidence type="ECO:0000256" key="1">
    <source>
        <dbReference type="ARBA" id="ARBA00022679"/>
    </source>
</evidence>
<sequence length="162" mass="18143">MMLTISPMQPGDHDALATLFEHSVRHSAPGHYSPQQVDAWAVGARSPAFLRELAASEGWVAWLDENRVGFVTLTRTAHLGLLYVAPDHQRQGIGKHLVTTVLASARERGWHELQTEASLLSLELFLRLGFRVTALEQIRRGSVLFSRHRLRYRLSSPVGSLQ</sequence>
<dbReference type="InterPro" id="IPR050832">
    <property type="entry name" value="Bact_Acetyltransf"/>
</dbReference>
<dbReference type="Gene3D" id="3.40.630.30">
    <property type="match status" value="1"/>
</dbReference>
<reference evidence="4 5" key="1">
    <citation type="submission" date="2021-09" db="EMBL/GenBank/DDBJ databases">
        <title>Aeromonas schubertii isolated from Asian sea bass.</title>
        <authorList>
            <person name="Pinpimai K."/>
        </authorList>
    </citation>
    <scope>NUCLEOTIDE SEQUENCE [LARGE SCALE GENOMIC DNA]</scope>
    <source>
        <strain evidence="4 5">CHULA2021a</strain>
    </source>
</reference>
<keyword evidence="2 4" id="KW-0012">Acyltransferase</keyword>
<evidence type="ECO:0000313" key="5">
    <source>
        <dbReference type="Proteomes" id="UP000774958"/>
    </source>
</evidence>
<accession>A0ABS7V697</accession>
<keyword evidence="5" id="KW-1185">Reference proteome</keyword>
<dbReference type="SUPFAM" id="SSF55729">
    <property type="entry name" value="Acyl-CoA N-acyltransferases (Nat)"/>
    <property type="match status" value="1"/>
</dbReference>
<dbReference type="InterPro" id="IPR000182">
    <property type="entry name" value="GNAT_dom"/>
</dbReference>
<keyword evidence="1 4" id="KW-0808">Transferase</keyword>
<dbReference type="GO" id="GO:0016746">
    <property type="term" value="F:acyltransferase activity"/>
    <property type="evidence" value="ECO:0007669"/>
    <property type="project" value="UniProtKB-KW"/>
</dbReference>
<dbReference type="PANTHER" id="PTHR43877">
    <property type="entry name" value="AMINOALKYLPHOSPHONATE N-ACETYLTRANSFERASE-RELATED-RELATED"/>
    <property type="match status" value="1"/>
</dbReference>
<gene>
    <name evidence="4" type="ORF">LA374_01480</name>
</gene>
<dbReference type="Proteomes" id="UP000774958">
    <property type="component" value="Unassembled WGS sequence"/>
</dbReference>
<proteinExistence type="predicted"/>
<comment type="caution">
    <text evidence="4">The sequence shown here is derived from an EMBL/GenBank/DDBJ whole genome shotgun (WGS) entry which is preliminary data.</text>
</comment>
<dbReference type="Pfam" id="PF13673">
    <property type="entry name" value="Acetyltransf_10"/>
    <property type="match status" value="1"/>
</dbReference>
<dbReference type="PROSITE" id="PS51186">
    <property type="entry name" value="GNAT"/>
    <property type="match status" value="1"/>
</dbReference>
<evidence type="ECO:0000259" key="3">
    <source>
        <dbReference type="PROSITE" id="PS51186"/>
    </source>
</evidence>
<organism evidence="4 5">
    <name type="scientific">Aeromonas schubertii</name>
    <dbReference type="NCBI Taxonomy" id="652"/>
    <lineage>
        <taxon>Bacteria</taxon>
        <taxon>Pseudomonadati</taxon>
        <taxon>Pseudomonadota</taxon>
        <taxon>Gammaproteobacteria</taxon>
        <taxon>Aeromonadales</taxon>
        <taxon>Aeromonadaceae</taxon>
        <taxon>Aeromonas</taxon>
    </lineage>
</organism>
<dbReference type="EMBL" id="JAIRBT010000002">
    <property type="protein sequence ID" value="MBZ6064892.1"/>
    <property type="molecule type" value="Genomic_DNA"/>
</dbReference>
<protein>
    <submittedName>
        <fullName evidence="4">GNAT family N-acetyltransferase</fullName>
        <ecNumber evidence="4">2.3.1.-</ecNumber>
    </submittedName>
</protein>
<feature type="domain" description="N-acetyltransferase" evidence="3">
    <location>
        <begin position="3"/>
        <end position="151"/>
    </location>
</feature>
<dbReference type="RefSeq" id="WP_224161909.1">
    <property type="nucleotide sequence ID" value="NZ_JAIRBT010000002.1"/>
</dbReference>
<dbReference type="InterPro" id="IPR016181">
    <property type="entry name" value="Acyl_CoA_acyltransferase"/>
</dbReference>
<evidence type="ECO:0000256" key="2">
    <source>
        <dbReference type="ARBA" id="ARBA00023315"/>
    </source>
</evidence>
<evidence type="ECO:0000313" key="4">
    <source>
        <dbReference type="EMBL" id="MBZ6064892.1"/>
    </source>
</evidence>
<name>A0ABS7V697_9GAMM</name>
<dbReference type="CDD" id="cd04301">
    <property type="entry name" value="NAT_SF"/>
    <property type="match status" value="1"/>
</dbReference>